<protein>
    <recommendedName>
        <fullName evidence="4">DUF35 domain-containing protein</fullName>
    </recommendedName>
</protein>
<reference evidence="3" key="1">
    <citation type="submission" date="2018-05" db="EMBL/GenBank/DDBJ databases">
        <authorList>
            <person name="Lanie J.A."/>
            <person name="Ng W.-L."/>
            <person name="Kazmierczak K.M."/>
            <person name="Andrzejewski T.M."/>
            <person name="Davidsen T.M."/>
            <person name="Wayne K.J."/>
            <person name="Tettelin H."/>
            <person name="Glass J.I."/>
            <person name="Rusch D."/>
            <person name="Podicherti R."/>
            <person name="Tsui H.-C.T."/>
            <person name="Winkler M.E."/>
        </authorList>
    </citation>
    <scope>NUCLEOTIDE SEQUENCE</scope>
</reference>
<feature type="domain" description="ChsH2 C-terminal OB-fold" evidence="1">
    <location>
        <begin position="58"/>
        <end position="125"/>
    </location>
</feature>
<dbReference type="Gene3D" id="6.10.30.10">
    <property type="match status" value="1"/>
</dbReference>
<proteinExistence type="predicted"/>
<dbReference type="InterPro" id="IPR022002">
    <property type="entry name" value="ChsH2_Znr"/>
</dbReference>
<dbReference type="InterPro" id="IPR002878">
    <property type="entry name" value="ChsH2_C"/>
</dbReference>
<dbReference type="PANTHER" id="PTHR34075">
    <property type="entry name" value="BLR3430 PROTEIN"/>
    <property type="match status" value="1"/>
</dbReference>
<accession>A0A382DQV9</accession>
<dbReference type="EMBL" id="UINC01040301">
    <property type="protein sequence ID" value="SVB39977.1"/>
    <property type="molecule type" value="Genomic_DNA"/>
</dbReference>
<feature type="domain" description="ChsH2 rubredoxin-like zinc ribbon" evidence="2">
    <location>
        <begin position="21"/>
        <end position="55"/>
    </location>
</feature>
<evidence type="ECO:0000259" key="2">
    <source>
        <dbReference type="Pfam" id="PF12172"/>
    </source>
</evidence>
<dbReference type="InterPro" id="IPR012340">
    <property type="entry name" value="NA-bd_OB-fold"/>
</dbReference>
<evidence type="ECO:0000313" key="3">
    <source>
        <dbReference type="EMBL" id="SVB39977.1"/>
    </source>
</evidence>
<gene>
    <name evidence="3" type="ORF">METZ01_LOCUS192831</name>
</gene>
<dbReference type="InterPro" id="IPR052513">
    <property type="entry name" value="Thioester_dehydratase-like"/>
</dbReference>
<dbReference type="Pfam" id="PF01796">
    <property type="entry name" value="OB_ChsH2_C"/>
    <property type="match status" value="1"/>
</dbReference>
<dbReference type="SUPFAM" id="SSF50249">
    <property type="entry name" value="Nucleic acid-binding proteins"/>
    <property type="match status" value="1"/>
</dbReference>
<evidence type="ECO:0008006" key="4">
    <source>
        <dbReference type="Google" id="ProtNLM"/>
    </source>
</evidence>
<organism evidence="3">
    <name type="scientific">marine metagenome</name>
    <dbReference type="NCBI Taxonomy" id="408172"/>
    <lineage>
        <taxon>unclassified sequences</taxon>
        <taxon>metagenomes</taxon>
        <taxon>ecological metagenomes</taxon>
    </lineage>
</organism>
<dbReference type="Pfam" id="PF12172">
    <property type="entry name" value="zf-ChsH2"/>
    <property type="match status" value="1"/>
</dbReference>
<dbReference type="PANTHER" id="PTHR34075:SF5">
    <property type="entry name" value="BLR3430 PROTEIN"/>
    <property type="match status" value="1"/>
</dbReference>
<sequence length="140" mass="15887">MTQQPYTKPVPVPQGESDYYWEKAKAHELWLRNCGDCDQAYFYPRDICPHCFSRNTSWIQASGKGTLHTFAIVHRAPTPAFRDDAPFVVAMVDLEEGVRMPTNLVEVEPDPANITIGMEVEVVFEDITDEISLPKFKPAN</sequence>
<dbReference type="AlphaFoldDB" id="A0A382DQV9"/>
<evidence type="ECO:0000259" key="1">
    <source>
        <dbReference type="Pfam" id="PF01796"/>
    </source>
</evidence>
<name>A0A382DQV9_9ZZZZ</name>